<organism evidence="10 11">
    <name type="scientific">Dietzia kunjamensis subsp. schimae</name>
    <dbReference type="NCBI Taxonomy" id="498198"/>
    <lineage>
        <taxon>Bacteria</taxon>
        <taxon>Bacillati</taxon>
        <taxon>Actinomycetota</taxon>
        <taxon>Actinomycetes</taxon>
        <taxon>Mycobacteriales</taxon>
        <taxon>Dietziaceae</taxon>
        <taxon>Dietzia</taxon>
    </lineage>
</organism>
<feature type="transmembrane region" description="Helical" evidence="9">
    <location>
        <begin position="246"/>
        <end position="269"/>
    </location>
</feature>
<proteinExistence type="inferred from homology"/>
<evidence type="ECO:0000256" key="1">
    <source>
        <dbReference type="ARBA" id="ARBA00004651"/>
    </source>
</evidence>
<comment type="subcellular location">
    <subcellularLocation>
        <location evidence="1">Cell membrane</location>
        <topology evidence="1">Multi-pass membrane protein</topology>
    </subcellularLocation>
</comment>
<gene>
    <name evidence="10" type="ORF">SAMN06265174_11163</name>
</gene>
<feature type="transmembrane region" description="Helical" evidence="9">
    <location>
        <begin position="318"/>
        <end position="345"/>
    </location>
</feature>
<accession>A0ABY1N594</accession>
<feature type="transmembrane region" description="Helical" evidence="9">
    <location>
        <begin position="47"/>
        <end position="68"/>
    </location>
</feature>
<feature type="transmembrane region" description="Helical" evidence="9">
    <location>
        <begin position="166"/>
        <end position="185"/>
    </location>
</feature>
<evidence type="ECO:0000256" key="9">
    <source>
        <dbReference type="SAM" id="Phobius"/>
    </source>
</evidence>
<keyword evidence="6 9" id="KW-1133">Transmembrane helix</keyword>
<dbReference type="Pfam" id="PF01594">
    <property type="entry name" value="AI-2E_transport"/>
    <property type="match status" value="1"/>
</dbReference>
<evidence type="ECO:0000313" key="11">
    <source>
        <dbReference type="Proteomes" id="UP000315460"/>
    </source>
</evidence>
<feature type="transmembrane region" description="Helical" evidence="9">
    <location>
        <begin position="281"/>
        <end position="298"/>
    </location>
</feature>
<keyword evidence="5 9" id="KW-0812">Transmembrane</keyword>
<reference evidence="10 11" key="1">
    <citation type="submission" date="2017-05" db="EMBL/GenBank/DDBJ databases">
        <authorList>
            <person name="Varghese N."/>
            <person name="Submissions S."/>
        </authorList>
    </citation>
    <scope>NUCLEOTIDE SEQUENCE [LARGE SCALE GENOMIC DNA]</scope>
    <source>
        <strain evidence="10 11">DSM 45139</strain>
    </source>
</reference>
<evidence type="ECO:0000256" key="6">
    <source>
        <dbReference type="ARBA" id="ARBA00022989"/>
    </source>
</evidence>
<evidence type="ECO:0000256" key="3">
    <source>
        <dbReference type="ARBA" id="ARBA00022448"/>
    </source>
</evidence>
<dbReference type="RefSeq" id="WP_154830907.1">
    <property type="nucleotide sequence ID" value="NZ_BAAAQH010000007.1"/>
</dbReference>
<evidence type="ECO:0000256" key="4">
    <source>
        <dbReference type="ARBA" id="ARBA00022475"/>
    </source>
</evidence>
<keyword evidence="11" id="KW-1185">Reference proteome</keyword>
<dbReference type="Proteomes" id="UP000315460">
    <property type="component" value="Unassembled WGS sequence"/>
</dbReference>
<sequence length="431" mass="44371">MTQGSPTAAPFDRAHLPYPVVLAAGWSACLLLIAGGGWLVGQAVGRLSVIIAPLAIAVLLAAMLRPMVDRIPERVPRAAAALVVVVGVLAVILAALAAVTTQLATGVPRMRDQISSGTDAALRWLEDGPLHLTADRLQEAVVQARTWIESNSEAVAAGAVQFGHTAVDAVAGVLICLVSLFFFLYHGEKLWEFFVRWLPRASREHVDTAFRRGWGSLGAYTRTQLTVAAINAAGVGLGALLLRVPFVIPIVVVVFLASFVPIVGTLVAGVIPTVLALVERGPAIAVAMLAIVVIVHQLESHVLQPLLMGHAVALHPLAVILVVTTGTYLFGVVGALFAVPVTAMANTVVRHLAARGGADGGSAARGGPDGGGSAGGGEDLGPGLVPGRDEVSGPDSAAHPTGDDDEVRLNDHDGETVPAEPAARTGGHAPR</sequence>
<protein>
    <submittedName>
        <fullName evidence="10">Predicted PurR-regulated permease PerM</fullName>
    </submittedName>
</protein>
<feature type="transmembrane region" description="Helical" evidence="9">
    <location>
        <begin position="20"/>
        <end position="40"/>
    </location>
</feature>
<feature type="transmembrane region" description="Helical" evidence="9">
    <location>
        <begin position="80"/>
        <end position="101"/>
    </location>
</feature>
<evidence type="ECO:0000256" key="8">
    <source>
        <dbReference type="SAM" id="MobiDB-lite"/>
    </source>
</evidence>
<keyword evidence="7 9" id="KW-0472">Membrane</keyword>
<evidence type="ECO:0000256" key="5">
    <source>
        <dbReference type="ARBA" id="ARBA00022692"/>
    </source>
</evidence>
<feature type="region of interest" description="Disordered" evidence="8">
    <location>
        <begin position="357"/>
        <end position="431"/>
    </location>
</feature>
<dbReference type="EMBL" id="FXTG01000011">
    <property type="protein sequence ID" value="SMO88934.1"/>
    <property type="molecule type" value="Genomic_DNA"/>
</dbReference>
<dbReference type="InterPro" id="IPR002549">
    <property type="entry name" value="AI-2E-like"/>
</dbReference>
<name>A0ABY1N594_9ACTN</name>
<keyword evidence="3" id="KW-0813">Transport</keyword>
<comment type="similarity">
    <text evidence="2">Belongs to the autoinducer-2 exporter (AI-2E) (TC 2.A.86) family.</text>
</comment>
<comment type="caution">
    <text evidence="10">The sequence shown here is derived from an EMBL/GenBank/DDBJ whole genome shotgun (WGS) entry which is preliminary data.</text>
</comment>
<keyword evidence="4" id="KW-1003">Cell membrane</keyword>
<feature type="compositionally biased region" description="Gly residues" evidence="8">
    <location>
        <begin position="357"/>
        <end position="380"/>
    </location>
</feature>
<evidence type="ECO:0000256" key="2">
    <source>
        <dbReference type="ARBA" id="ARBA00009773"/>
    </source>
</evidence>
<evidence type="ECO:0000256" key="7">
    <source>
        <dbReference type="ARBA" id="ARBA00023136"/>
    </source>
</evidence>
<dbReference type="PANTHER" id="PTHR21716">
    <property type="entry name" value="TRANSMEMBRANE PROTEIN"/>
    <property type="match status" value="1"/>
</dbReference>
<dbReference type="PANTHER" id="PTHR21716:SF53">
    <property type="entry name" value="PERMEASE PERM-RELATED"/>
    <property type="match status" value="1"/>
</dbReference>
<evidence type="ECO:0000313" key="10">
    <source>
        <dbReference type="EMBL" id="SMO88934.1"/>
    </source>
</evidence>